<name>A0A3M2R5S9_9HYPO</name>
<gene>
    <name evidence="1" type="ORF">CDV36_015897</name>
</gene>
<keyword evidence="2" id="KW-1185">Reference proteome</keyword>
<organism evidence="1 2">
    <name type="scientific">Fusarium kuroshium</name>
    <dbReference type="NCBI Taxonomy" id="2010991"/>
    <lineage>
        <taxon>Eukaryota</taxon>
        <taxon>Fungi</taxon>
        <taxon>Dikarya</taxon>
        <taxon>Ascomycota</taxon>
        <taxon>Pezizomycotina</taxon>
        <taxon>Sordariomycetes</taxon>
        <taxon>Hypocreomycetidae</taxon>
        <taxon>Hypocreales</taxon>
        <taxon>Nectriaceae</taxon>
        <taxon>Fusarium</taxon>
        <taxon>Fusarium solani species complex</taxon>
    </lineage>
</organism>
<evidence type="ECO:0000313" key="2">
    <source>
        <dbReference type="Proteomes" id="UP000277212"/>
    </source>
</evidence>
<protein>
    <submittedName>
        <fullName evidence="1">Uncharacterized protein</fullName>
    </submittedName>
</protein>
<proteinExistence type="predicted"/>
<sequence length="71" mass="8003">ALRLKVHIDDASFYSLLQRARKARVLELSSKFSANIPASQPYPTAQQLSPILTFSPSSSSVLPLRYNDFRH</sequence>
<dbReference type="Proteomes" id="UP000277212">
    <property type="component" value="Unassembled WGS sequence"/>
</dbReference>
<evidence type="ECO:0000313" key="1">
    <source>
        <dbReference type="EMBL" id="RMJ00551.1"/>
    </source>
</evidence>
<reference evidence="1 2" key="1">
    <citation type="submission" date="2017-06" db="EMBL/GenBank/DDBJ databases">
        <title>Comparative genomic analysis of Ambrosia Fusariam Clade fungi.</title>
        <authorList>
            <person name="Stajich J.E."/>
            <person name="Carrillo J."/>
            <person name="Kijimoto T."/>
            <person name="Eskalen A."/>
            <person name="O'Donnell K."/>
            <person name="Kasson M."/>
        </authorList>
    </citation>
    <scope>NUCLEOTIDE SEQUENCE [LARGE SCALE GENOMIC DNA]</scope>
    <source>
        <strain evidence="1">UCR3666</strain>
    </source>
</reference>
<feature type="non-terminal residue" evidence="1">
    <location>
        <position position="1"/>
    </location>
</feature>
<accession>A0A3M2R5S9</accession>
<dbReference type="AlphaFoldDB" id="A0A3M2R5S9"/>
<dbReference type="EMBL" id="NKUJ01000693">
    <property type="protein sequence ID" value="RMJ00551.1"/>
    <property type="molecule type" value="Genomic_DNA"/>
</dbReference>
<comment type="caution">
    <text evidence="1">The sequence shown here is derived from an EMBL/GenBank/DDBJ whole genome shotgun (WGS) entry which is preliminary data.</text>
</comment>